<dbReference type="InterPro" id="IPR012334">
    <property type="entry name" value="Pectin_lyas_fold"/>
</dbReference>
<evidence type="ECO:0000313" key="6">
    <source>
        <dbReference type="Proteomes" id="UP000198577"/>
    </source>
</evidence>
<dbReference type="Pfam" id="PF00295">
    <property type="entry name" value="Glyco_hydro_28"/>
    <property type="match status" value="1"/>
</dbReference>
<gene>
    <name evidence="5" type="ORF">SAMN05444406_1466</name>
</gene>
<dbReference type="SUPFAM" id="SSF51126">
    <property type="entry name" value="Pectin lyase-like"/>
    <property type="match status" value="1"/>
</dbReference>
<dbReference type="PROSITE" id="PS00502">
    <property type="entry name" value="POLYGALACTURONASE"/>
    <property type="match status" value="1"/>
</dbReference>
<dbReference type="PANTHER" id="PTHR31339:SF9">
    <property type="entry name" value="PLASMIN AND FIBRONECTIN-BINDING PROTEIN A"/>
    <property type="match status" value="1"/>
</dbReference>
<dbReference type="InterPro" id="IPR006626">
    <property type="entry name" value="PbH1"/>
</dbReference>
<dbReference type="InterPro" id="IPR051801">
    <property type="entry name" value="GH28_Enzymes"/>
</dbReference>
<reference evidence="5 6" key="1">
    <citation type="submission" date="2016-10" db="EMBL/GenBank/DDBJ databases">
        <authorList>
            <person name="de Groot N.N."/>
        </authorList>
    </citation>
    <scope>NUCLEOTIDE SEQUENCE [LARGE SCALE GENOMIC DNA]</scope>
    <source>
        <strain evidence="5 6">DSM 20678</strain>
    </source>
</reference>
<dbReference type="STRING" id="937334.SAMN05444406_1466"/>
<keyword evidence="6" id="KW-1185">Reference proteome</keyword>
<evidence type="ECO:0000256" key="2">
    <source>
        <dbReference type="ARBA" id="ARBA00022801"/>
    </source>
</evidence>
<dbReference type="Gene3D" id="2.160.20.10">
    <property type="entry name" value="Single-stranded right-handed beta-helix, Pectin lyase-like"/>
    <property type="match status" value="1"/>
</dbReference>
<dbReference type="PANTHER" id="PTHR31339">
    <property type="entry name" value="PECTIN LYASE-RELATED"/>
    <property type="match status" value="1"/>
</dbReference>
<accession>A0A1I5YGY0</accession>
<dbReference type="GO" id="GO:0005975">
    <property type="term" value="P:carbohydrate metabolic process"/>
    <property type="evidence" value="ECO:0007669"/>
    <property type="project" value="InterPro"/>
</dbReference>
<dbReference type="RefSeq" id="WP_092282810.1">
    <property type="nucleotide sequence ID" value="NZ_FOXR01000046.1"/>
</dbReference>
<evidence type="ECO:0000256" key="3">
    <source>
        <dbReference type="ARBA" id="ARBA00023295"/>
    </source>
</evidence>
<dbReference type="OrthoDB" id="9795222at2"/>
<keyword evidence="3 4" id="KW-0326">Glycosidase</keyword>
<evidence type="ECO:0000256" key="1">
    <source>
        <dbReference type="ARBA" id="ARBA00008834"/>
    </source>
</evidence>
<keyword evidence="2 4" id="KW-0378">Hydrolase</keyword>
<dbReference type="Proteomes" id="UP000198577">
    <property type="component" value="Unassembled WGS sequence"/>
</dbReference>
<comment type="similarity">
    <text evidence="1 4">Belongs to the glycosyl hydrolase 28 family.</text>
</comment>
<name>A0A1I5YGY0_9FIRM</name>
<dbReference type="EMBL" id="FOXR01000046">
    <property type="protein sequence ID" value="SFQ43448.1"/>
    <property type="molecule type" value="Genomic_DNA"/>
</dbReference>
<sequence>MKYFEMPCVQIPTFPDRDFVITSYGAVGDGIHLNTQAIAKAIEECSSSGGGRVVIPPGVWLTGPITLKSNVNLHLQRGAVVVFTSDFNDYPVVMSHFEGQQTFRCMSPINGENLENIAITGQGIFDGQGQAWRPVKKYKMTDNQWNELINAGGFVDENAMVWWPSKEAMEGAQYFKNHNGKITSLEDAKRYRDFLRPNLLSLVNCKKVLLDGPTFQNSPAWNLHPVMCEHVTIRNVTVRNPWYAQNGDGLDLESCKNVEIYNSTFDVGDDAICMKSGKDEEGRRRGKPCENVRIYNCTVYHGHGGFVVGSEMSGGVRNIHVSNCTFIGTDVGIRFKSRRGRGGVVENIYIENIYMKDIVDEAIILTMWYGHKAQNADDAKYLRPTEETPEFRNIMIKNVVCMGAGRAIQVSGLPELPINSIYFDDVIVTSEKGVECVNATDLFFRNVKLKIEKKPELVFDNCKRIEMVNVVDPDGNDIKLNQ</sequence>
<dbReference type="AlphaFoldDB" id="A0A1I5YGY0"/>
<protein>
    <submittedName>
        <fullName evidence="5">Polygalacturonase</fullName>
    </submittedName>
</protein>
<evidence type="ECO:0000313" key="5">
    <source>
        <dbReference type="EMBL" id="SFQ43448.1"/>
    </source>
</evidence>
<evidence type="ECO:0000256" key="4">
    <source>
        <dbReference type="RuleBase" id="RU361169"/>
    </source>
</evidence>
<dbReference type="InterPro" id="IPR011050">
    <property type="entry name" value="Pectin_lyase_fold/virulence"/>
</dbReference>
<proteinExistence type="inferred from homology"/>
<dbReference type="InterPro" id="IPR000743">
    <property type="entry name" value="Glyco_hydro_28"/>
</dbReference>
<dbReference type="GO" id="GO:0004650">
    <property type="term" value="F:polygalacturonase activity"/>
    <property type="evidence" value="ECO:0007669"/>
    <property type="project" value="InterPro"/>
</dbReference>
<dbReference type="SMART" id="SM00710">
    <property type="entry name" value="PbH1"/>
    <property type="match status" value="6"/>
</dbReference>
<organism evidence="5 6">
    <name type="scientific">Caldicoprobacter faecalis</name>
    <dbReference type="NCBI Taxonomy" id="937334"/>
    <lineage>
        <taxon>Bacteria</taxon>
        <taxon>Bacillati</taxon>
        <taxon>Bacillota</taxon>
        <taxon>Clostridia</taxon>
        <taxon>Caldicoprobacterales</taxon>
        <taxon>Caldicoprobacteraceae</taxon>
        <taxon>Caldicoprobacter</taxon>
    </lineage>
</organism>